<accession>A0A075MYH1</accession>
<evidence type="ECO:0000313" key="7">
    <source>
        <dbReference type="EMBL" id="AIF84319.1"/>
    </source>
</evidence>
<protein>
    <submittedName>
        <fullName evidence="7">Farnesyl-diphosphate synthase /geranylgeranyl-diphosphate synthase</fullName>
        <ecNumber evidence="7">2.5.1.1</ecNumber>
        <ecNumber evidence="7">2.5.1.10</ecNumber>
        <ecNumber evidence="7">2.5.1.29</ecNumber>
    </submittedName>
</protein>
<dbReference type="GO" id="GO:0004337">
    <property type="term" value="F:(2E,6E)-farnesyl diphosphate synthase activity"/>
    <property type="evidence" value="ECO:0007669"/>
    <property type="project" value="UniProtKB-EC"/>
</dbReference>
<dbReference type="KEGG" id="nev:NTE_02265"/>
<dbReference type="EC" id="2.5.1.29" evidence="7"/>
<dbReference type="EC" id="2.5.1.10" evidence="7"/>
<dbReference type="AlphaFoldDB" id="A0A075MYH1"/>
<dbReference type="SFLD" id="SFLDG01017">
    <property type="entry name" value="Polyprenyl_Transferase_Like"/>
    <property type="match status" value="1"/>
</dbReference>
<keyword evidence="8" id="KW-1185">Reference proteome</keyword>
<dbReference type="PANTHER" id="PTHR43281">
    <property type="entry name" value="FARNESYL DIPHOSPHATE SYNTHASE"/>
    <property type="match status" value="1"/>
</dbReference>
<keyword evidence="2 6" id="KW-0808">Transferase</keyword>
<organism evidence="7 8">
    <name type="scientific">Candidatus Nitrososphaera evergladensis SR1</name>
    <dbReference type="NCBI Taxonomy" id="1459636"/>
    <lineage>
        <taxon>Archaea</taxon>
        <taxon>Nitrososphaerota</taxon>
        <taxon>Nitrososphaeria</taxon>
        <taxon>Nitrososphaerales</taxon>
        <taxon>Nitrososphaeraceae</taxon>
        <taxon>Nitrososphaera</taxon>
    </lineage>
</organism>
<dbReference type="InterPro" id="IPR033749">
    <property type="entry name" value="Polyprenyl_synt_CS"/>
</dbReference>
<dbReference type="Proteomes" id="UP000028194">
    <property type="component" value="Chromosome"/>
</dbReference>
<dbReference type="GO" id="GO:0008299">
    <property type="term" value="P:isoprenoid biosynthetic process"/>
    <property type="evidence" value="ECO:0007669"/>
    <property type="project" value="UniProtKB-KW"/>
</dbReference>
<dbReference type="SFLD" id="SFLDS00005">
    <property type="entry name" value="Isoprenoid_Synthase_Type_I"/>
    <property type="match status" value="1"/>
</dbReference>
<dbReference type="GO" id="GO:0004161">
    <property type="term" value="F:dimethylallyltranstransferase activity"/>
    <property type="evidence" value="ECO:0007669"/>
    <property type="project" value="UniProtKB-EC"/>
</dbReference>
<keyword evidence="5" id="KW-0414">Isoprene biosynthesis</keyword>
<proteinExistence type="inferred from homology"/>
<evidence type="ECO:0000256" key="2">
    <source>
        <dbReference type="ARBA" id="ARBA00022679"/>
    </source>
</evidence>
<dbReference type="GeneID" id="41597980"/>
<dbReference type="GO" id="GO:0004311">
    <property type="term" value="F:geranylgeranyl diphosphate synthase activity"/>
    <property type="evidence" value="ECO:0007669"/>
    <property type="project" value="UniProtKB-EC"/>
</dbReference>
<gene>
    <name evidence="7" type="ORF">NTE_02265</name>
</gene>
<keyword evidence="4" id="KW-0460">Magnesium</keyword>
<dbReference type="InterPro" id="IPR008949">
    <property type="entry name" value="Isoprenoid_synthase_dom_sf"/>
</dbReference>
<dbReference type="EC" id="2.5.1.1" evidence="7"/>
<dbReference type="EMBL" id="CP007174">
    <property type="protein sequence ID" value="AIF84319.1"/>
    <property type="molecule type" value="Genomic_DNA"/>
</dbReference>
<dbReference type="eggNOG" id="arCOG01726">
    <property type="taxonomic scope" value="Archaea"/>
</dbReference>
<dbReference type="HOGENOM" id="CLU_014015_2_1_2"/>
<comment type="cofactor">
    <cofactor evidence="1">
        <name>Mg(2+)</name>
        <dbReference type="ChEBI" id="CHEBI:18420"/>
    </cofactor>
</comment>
<dbReference type="InterPro" id="IPR000092">
    <property type="entry name" value="Polyprenyl_synt"/>
</dbReference>
<dbReference type="PROSITE" id="PS00444">
    <property type="entry name" value="POLYPRENYL_SYNTHASE_2"/>
    <property type="match status" value="1"/>
</dbReference>
<evidence type="ECO:0000256" key="3">
    <source>
        <dbReference type="ARBA" id="ARBA00022723"/>
    </source>
</evidence>
<dbReference type="PANTHER" id="PTHR43281:SF1">
    <property type="entry name" value="FARNESYL DIPHOSPHATE SYNTHASE"/>
    <property type="match status" value="1"/>
</dbReference>
<evidence type="ECO:0000256" key="6">
    <source>
        <dbReference type="RuleBase" id="RU004466"/>
    </source>
</evidence>
<dbReference type="STRING" id="1459636.NTE_02265"/>
<dbReference type="GO" id="GO:0046872">
    <property type="term" value="F:metal ion binding"/>
    <property type="evidence" value="ECO:0007669"/>
    <property type="project" value="UniProtKB-KW"/>
</dbReference>
<dbReference type="Pfam" id="PF00348">
    <property type="entry name" value="polyprenyl_synt"/>
    <property type="match status" value="1"/>
</dbReference>
<comment type="similarity">
    <text evidence="6">Belongs to the FPP/GGPP synthase family.</text>
</comment>
<dbReference type="CDD" id="cd00685">
    <property type="entry name" value="Trans_IPPS_HT"/>
    <property type="match status" value="1"/>
</dbReference>
<keyword evidence="3" id="KW-0479">Metal-binding</keyword>
<dbReference type="RefSeq" id="WP_226986952.1">
    <property type="nucleotide sequence ID" value="NZ_CP007174.1"/>
</dbReference>
<dbReference type="SUPFAM" id="SSF48576">
    <property type="entry name" value="Terpenoid synthases"/>
    <property type="match status" value="1"/>
</dbReference>
<evidence type="ECO:0000256" key="1">
    <source>
        <dbReference type="ARBA" id="ARBA00001946"/>
    </source>
</evidence>
<evidence type="ECO:0000313" key="8">
    <source>
        <dbReference type="Proteomes" id="UP000028194"/>
    </source>
</evidence>
<dbReference type="Gene3D" id="1.10.600.10">
    <property type="entry name" value="Farnesyl Diphosphate Synthase"/>
    <property type="match status" value="1"/>
</dbReference>
<sequence>MKASSMKNELDSCAFVVNEFLLSQLDGKPKALYQASSHYIRSGGKRLRPFMVIKSCELLGGVVKRALPAAGAVELVHNFTLVHDDIMDNDEMRHGVATVHHQYGLPLAILGGDILFSKAFEILSYSGRKVGIGEKEITEMVGRLANSCTVICEGQTIDIDFASNTKFPSESQYIDMIGKKTAALFEVSCAMGALSSPNPSSKDVDSLASFGRNIGVAFQLVDDLIGAIGDPKVTGKAAGNDIREGKKTLPILLALRKAKGDERDKLMKVFGSKAASAQEIKDAVKVVSDMGIDEDVRNAARQHMAKALGSIEGYSNADARRSLQFAADFIVGRSL</sequence>
<name>A0A075MYH1_9ARCH</name>
<evidence type="ECO:0000256" key="5">
    <source>
        <dbReference type="ARBA" id="ARBA00023229"/>
    </source>
</evidence>
<evidence type="ECO:0000256" key="4">
    <source>
        <dbReference type="ARBA" id="ARBA00022842"/>
    </source>
</evidence>
<reference evidence="7 8" key="1">
    <citation type="journal article" date="2014" name="PLoS ONE">
        <title>Genome Sequence of Candidatus Nitrososphaera evergladensis from Group I.1b Enriched from Everglades Soil Reveals Novel Genomic Features of the Ammonia-Oxidizing Archaea.</title>
        <authorList>
            <person name="Zhalnina K.V."/>
            <person name="Dias R."/>
            <person name="Leonard M.T."/>
            <person name="Dorr de Quadros P."/>
            <person name="Camargo F.A."/>
            <person name="Drew J.C."/>
            <person name="Farmerie W.G."/>
            <person name="Daroub S.H."/>
            <person name="Triplett E.W."/>
        </authorList>
    </citation>
    <scope>NUCLEOTIDE SEQUENCE [LARGE SCALE GENOMIC DNA]</scope>
    <source>
        <strain evidence="7 8">SR1</strain>
    </source>
</reference>